<dbReference type="Gene3D" id="3.30.56.70">
    <property type="entry name" value="N2,N2-dimethylguanosine tRNA methyltransferase, C-terminal domain"/>
    <property type="match status" value="1"/>
</dbReference>
<dbReference type="Gene3D" id="3.40.50.150">
    <property type="entry name" value="Vaccinia Virus protein VP39"/>
    <property type="match status" value="1"/>
</dbReference>
<dbReference type="Pfam" id="PF02005">
    <property type="entry name" value="TRM"/>
    <property type="match status" value="1"/>
</dbReference>
<evidence type="ECO:0000313" key="13">
    <source>
        <dbReference type="Proteomes" id="UP001162162"/>
    </source>
</evidence>
<dbReference type="PANTHER" id="PTHR10631:SF3">
    <property type="entry name" value="TRNA (GUANINE(26)-N(2))-DIMETHYLTRANSFERASE"/>
    <property type="match status" value="1"/>
</dbReference>
<organism evidence="12 13">
    <name type="scientific">Aromia moschata</name>
    <dbReference type="NCBI Taxonomy" id="1265417"/>
    <lineage>
        <taxon>Eukaryota</taxon>
        <taxon>Metazoa</taxon>
        <taxon>Ecdysozoa</taxon>
        <taxon>Arthropoda</taxon>
        <taxon>Hexapoda</taxon>
        <taxon>Insecta</taxon>
        <taxon>Pterygota</taxon>
        <taxon>Neoptera</taxon>
        <taxon>Endopterygota</taxon>
        <taxon>Coleoptera</taxon>
        <taxon>Polyphaga</taxon>
        <taxon>Cucujiformia</taxon>
        <taxon>Chrysomeloidea</taxon>
        <taxon>Cerambycidae</taxon>
        <taxon>Cerambycinae</taxon>
        <taxon>Callichromatini</taxon>
        <taxon>Aromia</taxon>
    </lineage>
</organism>
<protein>
    <recommendedName>
        <fullName evidence="9">tRNA (guanine(26)-N(2))-dimethyltransferase</fullName>
        <ecNumber evidence="7">2.1.1.216</ecNumber>
    </recommendedName>
</protein>
<keyword evidence="3 10" id="KW-0808">Transferase</keyword>
<dbReference type="Proteomes" id="UP001162162">
    <property type="component" value="Unassembled WGS sequence"/>
</dbReference>
<evidence type="ECO:0000256" key="11">
    <source>
        <dbReference type="SAM" id="MobiDB-lite"/>
    </source>
</evidence>
<evidence type="ECO:0000256" key="8">
    <source>
        <dbReference type="ARBA" id="ARBA00051897"/>
    </source>
</evidence>
<feature type="compositionally biased region" description="Basic residues" evidence="11">
    <location>
        <begin position="273"/>
        <end position="284"/>
    </location>
</feature>
<dbReference type="EMBL" id="JAPWTK010000124">
    <property type="protein sequence ID" value="KAJ8949058.1"/>
    <property type="molecule type" value="Genomic_DNA"/>
</dbReference>
<dbReference type="GO" id="GO:0005634">
    <property type="term" value="C:nucleus"/>
    <property type="evidence" value="ECO:0007669"/>
    <property type="project" value="TreeGrafter"/>
</dbReference>
<keyword evidence="13" id="KW-1185">Reference proteome</keyword>
<dbReference type="PROSITE" id="PS51626">
    <property type="entry name" value="SAM_MT_TRM1"/>
    <property type="match status" value="1"/>
</dbReference>
<reference evidence="12" key="1">
    <citation type="journal article" date="2023" name="Insect Mol. Biol.">
        <title>Genome sequencing provides insights into the evolution of gene families encoding plant cell wall-degrading enzymes in longhorned beetles.</title>
        <authorList>
            <person name="Shin N.R."/>
            <person name="Okamura Y."/>
            <person name="Kirsch R."/>
            <person name="Pauchet Y."/>
        </authorList>
    </citation>
    <scope>NUCLEOTIDE SEQUENCE</scope>
    <source>
        <strain evidence="12">AMC_N1</strain>
    </source>
</reference>
<accession>A0AAV8YCQ0</accession>
<evidence type="ECO:0000256" key="5">
    <source>
        <dbReference type="ARBA" id="ARBA00022694"/>
    </source>
</evidence>
<dbReference type="InterPro" id="IPR002905">
    <property type="entry name" value="Trm1"/>
</dbReference>
<evidence type="ECO:0000256" key="10">
    <source>
        <dbReference type="PROSITE-ProRule" id="PRU00958"/>
    </source>
</evidence>
<proteinExistence type="inferred from homology"/>
<evidence type="ECO:0000256" key="1">
    <source>
        <dbReference type="ARBA" id="ARBA00022555"/>
    </source>
</evidence>
<dbReference type="GO" id="GO:0000049">
    <property type="term" value="F:tRNA binding"/>
    <property type="evidence" value="ECO:0007669"/>
    <property type="project" value="UniProtKB-UniRule"/>
</dbReference>
<keyword evidence="4 10" id="KW-0949">S-adenosyl-L-methionine</keyword>
<keyword evidence="5 10" id="KW-0819">tRNA processing</keyword>
<sequence>MLIDMDDILCRFSHYQLIFYIRVFVQVFSGAQKCKHTTSKLSQVYHCTGCGTFALHPLGVLKTNEKNSKLVKFGIPTGPPVSHRCEHCGHPHHIGGPIWSGPLHSPDFVQEVLDTASEKLCTFKRIQGVLSVIKEELLDVPLYYALEKLSGTIHVETPPMMSIRSAILNAGYKVSFTHMNRTSIKTDAPANVIWDIMRCWEKEHPIAKKRLIENTPAYNILAKQLEKDYSFAAHPAANPESKKLGFLRFQANPLPHWGPGTRATAMVGENKIKKSKRNQGKRKREASQESSDANQD</sequence>
<dbReference type="GO" id="GO:0160104">
    <property type="term" value="F:tRNA (guanine(26)-N2)-dimethyltransferase activity"/>
    <property type="evidence" value="ECO:0007669"/>
    <property type="project" value="UniProtKB-EC"/>
</dbReference>
<dbReference type="InterPro" id="IPR029063">
    <property type="entry name" value="SAM-dependent_MTases_sf"/>
</dbReference>
<keyword evidence="2 10" id="KW-0489">Methyltransferase</keyword>
<evidence type="ECO:0000313" key="12">
    <source>
        <dbReference type="EMBL" id="KAJ8949058.1"/>
    </source>
</evidence>
<dbReference type="SUPFAM" id="SSF53335">
    <property type="entry name" value="S-adenosyl-L-methionine-dependent methyltransferases"/>
    <property type="match status" value="1"/>
</dbReference>
<gene>
    <name evidence="12" type="ORF">NQ318_016960</name>
</gene>
<evidence type="ECO:0000256" key="6">
    <source>
        <dbReference type="ARBA" id="ARBA00022884"/>
    </source>
</evidence>
<name>A0AAV8YCQ0_9CUCU</name>
<keyword evidence="6 10" id="KW-0694">RNA-binding</keyword>
<evidence type="ECO:0000256" key="2">
    <source>
        <dbReference type="ARBA" id="ARBA00022603"/>
    </source>
</evidence>
<evidence type="ECO:0000256" key="7">
    <source>
        <dbReference type="ARBA" id="ARBA00039099"/>
    </source>
</evidence>
<evidence type="ECO:0000256" key="9">
    <source>
        <dbReference type="ARBA" id="ARBA00074266"/>
    </source>
</evidence>
<evidence type="ECO:0000256" key="3">
    <source>
        <dbReference type="ARBA" id="ARBA00022679"/>
    </source>
</evidence>
<dbReference type="FunFam" id="3.30.56.70:FF:000001">
    <property type="entry name" value="tRNA (guanine(26)-N(2))-dimethyltransferase"/>
    <property type="match status" value="1"/>
</dbReference>
<keyword evidence="1 10" id="KW-0820">tRNA-binding</keyword>
<dbReference type="AlphaFoldDB" id="A0AAV8YCQ0"/>
<dbReference type="EC" id="2.1.1.216" evidence="7"/>
<comment type="similarity">
    <text evidence="10">Belongs to the class I-like SAM-binding methyltransferase superfamily. Trm1 family.</text>
</comment>
<comment type="catalytic activity">
    <reaction evidence="8">
        <text>guanosine(26) in tRNA + 2 S-adenosyl-L-methionine = N(2)-dimethylguanosine(26) in tRNA + 2 S-adenosyl-L-homocysteine + 2 H(+)</text>
        <dbReference type="Rhea" id="RHEA:43140"/>
        <dbReference type="Rhea" id="RHEA-COMP:10359"/>
        <dbReference type="Rhea" id="RHEA-COMP:10360"/>
        <dbReference type="ChEBI" id="CHEBI:15378"/>
        <dbReference type="ChEBI" id="CHEBI:57856"/>
        <dbReference type="ChEBI" id="CHEBI:59789"/>
        <dbReference type="ChEBI" id="CHEBI:74269"/>
        <dbReference type="ChEBI" id="CHEBI:74513"/>
        <dbReference type="EC" id="2.1.1.216"/>
    </reaction>
</comment>
<feature type="region of interest" description="Disordered" evidence="11">
    <location>
        <begin position="257"/>
        <end position="296"/>
    </location>
</feature>
<comment type="caution">
    <text evidence="12">The sequence shown here is derived from an EMBL/GenBank/DDBJ whole genome shotgun (WGS) entry which is preliminary data.</text>
</comment>
<evidence type="ECO:0000256" key="4">
    <source>
        <dbReference type="ARBA" id="ARBA00022691"/>
    </source>
</evidence>
<dbReference type="InterPro" id="IPR042296">
    <property type="entry name" value="tRNA_met_Trm1_C"/>
</dbReference>
<dbReference type="PANTHER" id="PTHR10631">
    <property type="entry name" value="N 2 ,N 2 -DIMETHYLGUANOSINE TRNA METHYLTRANSFERASE"/>
    <property type="match status" value="1"/>
</dbReference>
<dbReference type="GO" id="GO:0002940">
    <property type="term" value="P:tRNA N2-guanine methylation"/>
    <property type="evidence" value="ECO:0007669"/>
    <property type="project" value="TreeGrafter"/>
</dbReference>